<dbReference type="InterPro" id="IPR001509">
    <property type="entry name" value="Epimerase_deHydtase"/>
</dbReference>
<feature type="domain" description="NAD-dependent epimerase/dehydratase" evidence="3">
    <location>
        <begin position="3"/>
        <end position="211"/>
    </location>
</feature>
<reference evidence="4 5" key="1">
    <citation type="submission" date="2020-02" db="EMBL/GenBank/DDBJ databases">
        <title>Nitrogenibacter mangrovi gen. nov., sp. nov. isolated from mangrove sediment, a denitrifying betaproteobacterium.</title>
        <authorList>
            <person name="Liao H."/>
            <person name="Tian Y."/>
        </authorList>
    </citation>
    <scope>NUCLEOTIDE SEQUENCE [LARGE SCALE GENOMIC DNA]</scope>
    <source>
        <strain evidence="4 5">M9-3-2</strain>
    </source>
</reference>
<dbReference type="Proteomes" id="UP000501991">
    <property type="component" value="Chromosome"/>
</dbReference>
<dbReference type="SUPFAM" id="SSF51735">
    <property type="entry name" value="NAD(P)-binding Rossmann-fold domains"/>
    <property type="match status" value="1"/>
</dbReference>
<sequence length="291" mass="31192">MKILVTGATGFIGRHLVAHLARAGHDVAGLMRTTSTIPEAIAHLPMHAVDATPDALHAILMRERPDGVVHLAAHYVATHTPADLDALVAANIGFTAHLLEAMADAGCDALVFAASAWQYGEAPANLYAATKNAALALADYYRSAHGLRVLELALYDSYGPDDPRGKLISILKDAMGSAVDVPMSGGEQRVHLVHVDDLCQGFTLACEQITDFTAGERRIHRLPSTQAISVREVVEALNAAGNGRHCRVAWGARPYRPREVFSPWEGAPVLPGWTPTVPLAEGLRRLLDSKE</sequence>
<evidence type="ECO:0000313" key="4">
    <source>
        <dbReference type="EMBL" id="QID17332.1"/>
    </source>
</evidence>
<gene>
    <name evidence="4" type="ORF">G3580_06530</name>
</gene>
<accession>A0A6C1B155</accession>
<evidence type="ECO:0000313" key="5">
    <source>
        <dbReference type="Proteomes" id="UP000501991"/>
    </source>
</evidence>
<dbReference type="InterPro" id="IPR036291">
    <property type="entry name" value="NAD(P)-bd_dom_sf"/>
</dbReference>
<keyword evidence="5" id="KW-1185">Reference proteome</keyword>
<evidence type="ECO:0000259" key="3">
    <source>
        <dbReference type="Pfam" id="PF01370"/>
    </source>
</evidence>
<dbReference type="Pfam" id="PF01370">
    <property type="entry name" value="Epimerase"/>
    <property type="match status" value="1"/>
</dbReference>
<dbReference type="AlphaFoldDB" id="A0A6C1B155"/>
<dbReference type="KEGG" id="azq:G3580_06530"/>
<protein>
    <submittedName>
        <fullName evidence="4">NAD(P)-dependent oxidoreductase</fullName>
    </submittedName>
</protein>
<dbReference type="RefSeq" id="WP_173764496.1">
    <property type="nucleotide sequence ID" value="NZ_CP048836.1"/>
</dbReference>
<organism evidence="4 5">
    <name type="scientific">Nitrogeniibacter mangrovi</name>
    <dbReference type="NCBI Taxonomy" id="2016596"/>
    <lineage>
        <taxon>Bacteria</taxon>
        <taxon>Pseudomonadati</taxon>
        <taxon>Pseudomonadota</taxon>
        <taxon>Betaproteobacteria</taxon>
        <taxon>Rhodocyclales</taxon>
        <taxon>Zoogloeaceae</taxon>
        <taxon>Nitrogeniibacter</taxon>
    </lineage>
</organism>
<proteinExistence type="inferred from homology"/>
<dbReference type="PANTHER" id="PTHR43000">
    <property type="entry name" value="DTDP-D-GLUCOSE 4,6-DEHYDRATASE-RELATED"/>
    <property type="match status" value="1"/>
</dbReference>
<evidence type="ECO:0000256" key="2">
    <source>
        <dbReference type="ARBA" id="ARBA00007637"/>
    </source>
</evidence>
<name>A0A6C1B155_9RHOO</name>
<comment type="pathway">
    <text evidence="1">Bacterial outer membrane biogenesis; LPS O-antigen biosynthesis.</text>
</comment>
<dbReference type="EMBL" id="CP048836">
    <property type="protein sequence ID" value="QID17332.1"/>
    <property type="molecule type" value="Genomic_DNA"/>
</dbReference>
<comment type="similarity">
    <text evidence="2">Belongs to the NAD(P)-dependent epimerase/dehydratase family.</text>
</comment>
<evidence type="ECO:0000256" key="1">
    <source>
        <dbReference type="ARBA" id="ARBA00005125"/>
    </source>
</evidence>
<dbReference type="Gene3D" id="3.40.50.720">
    <property type="entry name" value="NAD(P)-binding Rossmann-like Domain"/>
    <property type="match status" value="1"/>
</dbReference>